<evidence type="ECO:0000313" key="1">
    <source>
        <dbReference type="EMBL" id="KAF2127186.1"/>
    </source>
</evidence>
<organism evidence="1 2">
    <name type="scientific">Dothidotthia symphoricarpi CBS 119687</name>
    <dbReference type="NCBI Taxonomy" id="1392245"/>
    <lineage>
        <taxon>Eukaryota</taxon>
        <taxon>Fungi</taxon>
        <taxon>Dikarya</taxon>
        <taxon>Ascomycota</taxon>
        <taxon>Pezizomycotina</taxon>
        <taxon>Dothideomycetes</taxon>
        <taxon>Pleosporomycetidae</taxon>
        <taxon>Pleosporales</taxon>
        <taxon>Dothidotthiaceae</taxon>
        <taxon>Dothidotthia</taxon>
    </lineage>
</organism>
<proteinExistence type="predicted"/>
<gene>
    <name evidence="1" type="ORF">P153DRAFT_320693</name>
</gene>
<dbReference type="RefSeq" id="XP_033521575.1">
    <property type="nucleotide sequence ID" value="XM_033665121.1"/>
</dbReference>
<dbReference type="EMBL" id="ML977511">
    <property type="protein sequence ID" value="KAF2127186.1"/>
    <property type="molecule type" value="Genomic_DNA"/>
</dbReference>
<accession>A0A6A6A6K0</accession>
<dbReference type="GeneID" id="54405553"/>
<keyword evidence="2" id="KW-1185">Reference proteome</keyword>
<evidence type="ECO:0000313" key="2">
    <source>
        <dbReference type="Proteomes" id="UP000799771"/>
    </source>
</evidence>
<dbReference type="Proteomes" id="UP000799771">
    <property type="component" value="Unassembled WGS sequence"/>
</dbReference>
<dbReference type="AlphaFoldDB" id="A0A6A6A6K0"/>
<protein>
    <submittedName>
        <fullName evidence="1">Uncharacterized protein</fullName>
    </submittedName>
</protein>
<reference evidence="1" key="1">
    <citation type="journal article" date="2020" name="Stud. Mycol.">
        <title>101 Dothideomycetes genomes: a test case for predicting lifestyles and emergence of pathogens.</title>
        <authorList>
            <person name="Haridas S."/>
            <person name="Albert R."/>
            <person name="Binder M."/>
            <person name="Bloem J."/>
            <person name="Labutti K."/>
            <person name="Salamov A."/>
            <person name="Andreopoulos B."/>
            <person name="Baker S."/>
            <person name="Barry K."/>
            <person name="Bills G."/>
            <person name="Bluhm B."/>
            <person name="Cannon C."/>
            <person name="Castanera R."/>
            <person name="Culley D."/>
            <person name="Daum C."/>
            <person name="Ezra D."/>
            <person name="Gonzalez J."/>
            <person name="Henrissat B."/>
            <person name="Kuo A."/>
            <person name="Liang C."/>
            <person name="Lipzen A."/>
            <person name="Lutzoni F."/>
            <person name="Magnuson J."/>
            <person name="Mondo S."/>
            <person name="Nolan M."/>
            <person name="Ohm R."/>
            <person name="Pangilinan J."/>
            <person name="Park H.-J."/>
            <person name="Ramirez L."/>
            <person name="Alfaro M."/>
            <person name="Sun H."/>
            <person name="Tritt A."/>
            <person name="Yoshinaga Y."/>
            <person name="Zwiers L.-H."/>
            <person name="Turgeon B."/>
            <person name="Goodwin S."/>
            <person name="Spatafora J."/>
            <person name="Crous P."/>
            <person name="Grigoriev I."/>
        </authorList>
    </citation>
    <scope>NUCLEOTIDE SEQUENCE</scope>
    <source>
        <strain evidence="1">CBS 119687</strain>
    </source>
</reference>
<sequence length="59" mass="7144">MLQLLVDSWYVNDGFGSITEEQLYLVSQLPHEFYTRWILKYVKLQDGKPRKKRNAKSRR</sequence>
<name>A0A6A6A6K0_9PLEO</name>